<dbReference type="EMBL" id="SJOL01008016">
    <property type="protein sequence ID" value="TGZ61315.1"/>
    <property type="molecule type" value="Genomic_DNA"/>
</dbReference>
<protein>
    <recommendedName>
        <fullName evidence="4">CHHC U11-48K-type domain-containing protein</fullName>
    </recommendedName>
</protein>
<keyword evidence="3" id="KW-1185">Reference proteome</keyword>
<evidence type="ECO:0000313" key="2">
    <source>
        <dbReference type="EMBL" id="TGZ61315.1"/>
    </source>
</evidence>
<comment type="caution">
    <text evidence="2">The sequence shown here is derived from an EMBL/GenBank/DDBJ whole genome shotgun (WGS) entry which is preliminary data.</text>
</comment>
<name>A0A4S2LCZ6_OPIFE</name>
<accession>A0A4S2LCZ6</accession>
<dbReference type="OrthoDB" id="69229at2759"/>
<dbReference type="AlphaFoldDB" id="A0A4S2LCZ6"/>
<evidence type="ECO:0000313" key="3">
    <source>
        <dbReference type="Proteomes" id="UP000308267"/>
    </source>
</evidence>
<feature type="region of interest" description="Disordered" evidence="1">
    <location>
        <begin position="256"/>
        <end position="299"/>
    </location>
</feature>
<reference evidence="2 3" key="1">
    <citation type="journal article" date="2019" name="BMC Genomics">
        <title>New insights from Opisthorchis felineus genome: update on genomics of the epidemiologically important liver flukes.</title>
        <authorList>
            <person name="Ershov N.I."/>
            <person name="Mordvinov V.A."/>
            <person name="Prokhortchouk E.B."/>
            <person name="Pakharukova M.Y."/>
            <person name="Gunbin K.V."/>
            <person name="Ustyantsev K."/>
            <person name="Genaev M.A."/>
            <person name="Blinov A.G."/>
            <person name="Mazur A."/>
            <person name="Boulygina E."/>
            <person name="Tsygankova S."/>
            <person name="Khrameeva E."/>
            <person name="Chekanov N."/>
            <person name="Fan G."/>
            <person name="Xiao A."/>
            <person name="Zhang H."/>
            <person name="Xu X."/>
            <person name="Yang H."/>
            <person name="Solovyev V."/>
            <person name="Lee S.M."/>
            <person name="Liu X."/>
            <person name="Afonnikov D.A."/>
            <person name="Skryabin K.G."/>
        </authorList>
    </citation>
    <scope>NUCLEOTIDE SEQUENCE [LARGE SCALE GENOMIC DNA]</scope>
    <source>
        <strain evidence="2">AK-0245</strain>
        <tissue evidence="2">Whole organism</tissue>
    </source>
</reference>
<sequence>MRMFVRMDFLHISESRLKGILKKLNWIEECNSHTSHFGLPLQKCTFDENHWIPPDRTDEHERFCKLRKCGYTKQEIFNMLPTPASAGMDELRRHRTSEPMLSLDSLDLDAFSTSQQKKMRMIQYRLPEDGHRVETLALIRDSKRRSKSYRGIHTARRSYTEILREIIEQQTELLQEAYERQYRGHRKHTKAVEDSSIHGRKVNVIQKGSSREANRRTIPQAGTKFVCAPLERDYRPRLDRSSERREIAVTSTEVSSYERCSERFSLNTDQPKSTPRSSSTSRRHKRHRHHKKHRHRSPS</sequence>
<evidence type="ECO:0000256" key="1">
    <source>
        <dbReference type="SAM" id="MobiDB-lite"/>
    </source>
</evidence>
<proteinExistence type="predicted"/>
<feature type="compositionally biased region" description="Basic residues" evidence="1">
    <location>
        <begin position="281"/>
        <end position="299"/>
    </location>
</feature>
<organism evidence="2 3">
    <name type="scientific">Opisthorchis felineus</name>
    <dbReference type="NCBI Taxonomy" id="147828"/>
    <lineage>
        <taxon>Eukaryota</taxon>
        <taxon>Metazoa</taxon>
        <taxon>Spiralia</taxon>
        <taxon>Lophotrochozoa</taxon>
        <taxon>Platyhelminthes</taxon>
        <taxon>Trematoda</taxon>
        <taxon>Digenea</taxon>
        <taxon>Opisthorchiida</taxon>
        <taxon>Opisthorchiata</taxon>
        <taxon>Opisthorchiidae</taxon>
        <taxon>Opisthorchis</taxon>
    </lineage>
</organism>
<feature type="compositionally biased region" description="Low complexity" evidence="1">
    <location>
        <begin position="271"/>
        <end position="280"/>
    </location>
</feature>
<gene>
    <name evidence="2" type="ORF">CRM22_008051</name>
</gene>
<dbReference type="Proteomes" id="UP000308267">
    <property type="component" value="Unassembled WGS sequence"/>
</dbReference>
<evidence type="ECO:0008006" key="4">
    <source>
        <dbReference type="Google" id="ProtNLM"/>
    </source>
</evidence>